<protein>
    <submittedName>
        <fullName evidence="1">Uncharacterized protein</fullName>
    </submittedName>
</protein>
<accession>A0ACB8SXH9</accession>
<reference evidence="1" key="1">
    <citation type="submission" date="2021-03" db="EMBL/GenBank/DDBJ databases">
        <authorList>
            <consortium name="DOE Joint Genome Institute"/>
            <person name="Ahrendt S."/>
            <person name="Looney B.P."/>
            <person name="Miyauchi S."/>
            <person name="Morin E."/>
            <person name="Drula E."/>
            <person name="Courty P.E."/>
            <person name="Chicoki N."/>
            <person name="Fauchery L."/>
            <person name="Kohler A."/>
            <person name="Kuo A."/>
            <person name="Labutti K."/>
            <person name="Pangilinan J."/>
            <person name="Lipzen A."/>
            <person name="Riley R."/>
            <person name="Andreopoulos W."/>
            <person name="He G."/>
            <person name="Johnson J."/>
            <person name="Barry K.W."/>
            <person name="Grigoriev I.V."/>
            <person name="Nagy L."/>
            <person name="Hibbett D."/>
            <person name="Henrissat B."/>
            <person name="Matheny P.B."/>
            <person name="Labbe J."/>
            <person name="Martin F."/>
        </authorList>
    </citation>
    <scope>NUCLEOTIDE SEQUENCE</scope>
    <source>
        <strain evidence="1">HHB10654</strain>
    </source>
</reference>
<organism evidence="1 2">
    <name type="scientific">Artomyces pyxidatus</name>
    <dbReference type="NCBI Taxonomy" id="48021"/>
    <lineage>
        <taxon>Eukaryota</taxon>
        <taxon>Fungi</taxon>
        <taxon>Dikarya</taxon>
        <taxon>Basidiomycota</taxon>
        <taxon>Agaricomycotina</taxon>
        <taxon>Agaricomycetes</taxon>
        <taxon>Russulales</taxon>
        <taxon>Auriscalpiaceae</taxon>
        <taxon>Artomyces</taxon>
    </lineage>
</organism>
<dbReference type="EMBL" id="MU277216">
    <property type="protein sequence ID" value="KAI0060887.1"/>
    <property type="molecule type" value="Genomic_DNA"/>
</dbReference>
<name>A0ACB8SXH9_9AGAM</name>
<proteinExistence type="predicted"/>
<comment type="caution">
    <text evidence="1">The sequence shown here is derived from an EMBL/GenBank/DDBJ whole genome shotgun (WGS) entry which is preliminary data.</text>
</comment>
<gene>
    <name evidence="1" type="ORF">BV25DRAFT_912011</name>
</gene>
<dbReference type="Proteomes" id="UP000814140">
    <property type="component" value="Unassembled WGS sequence"/>
</dbReference>
<keyword evidence="2" id="KW-1185">Reference proteome</keyword>
<reference evidence="1" key="2">
    <citation type="journal article" date="2022" name="New Phytol.">
        <title>Evolutionary transition to the ectomycorrhizal habit in the genomes of a hyperdiverse lineage of mushroom-forming fungi.</title>
        <authorList>
            <person name="Looney B."/>
            <person name="Miyauchi S."/>
            <person name="Morin E."/>
            <person name="Drula E."/>
            <person name="Courty P.E."/>
            <person name="Kohler A."/>
            <person name="Kuo A."/>
            <person name="LaButti K."/>
            <person name="Pangilinan J."/>
            <person name="Lipzen A."/>
            <person name="Riley R."/>
            <person name="Andreopoulos W."/>
            <person name="He G."/>
            <person name="Johnson J."/>
            <person name="Nolan M."/>
            <person name="Tritt A."/>
            <person name="Barry K.W."/>
            <person name="Grigoriev I.V."/>
            <person name="Nagy L.G."/>
            <person name="Hibbett D."/>
            <person name="Henrissat B."/>
            <person name="Matheny P.B."/>
            <person name="Labbe J."/>
            <person name="Martin F.M."/>
        </authorList>
    </citation>
    <scope>NUCLEOTIDE SEQUENCE</scope>
    <source>
        <strain evidence="1">HHB10654</strain>
    </source>
</reference>
<evidence type="ECO:0000313" key="1">
    <source>
        <dbReference type="EMBL" id="KAI0060887.1"/>
    </source>
</evidence>
<evidence type="ECO:0000313" key="2">
    <source>
        <dbReference type="Proteomes" id="UP000814140"/>
    </source>
</evidence>
<sequence length="178" mass="20270">MVPFRGWRLHIFPVCCARQCARRVELLDTWPLFHAHVLSAASDANASWEIVGVFAAQYRLTPLRRVHHVKPATRYPHPSYVLQWGQARRISSVFPSYRHLRSSLVYETAPRKAGSLFRSTTSPDLCRPWGLPDIDFSVGIASFSNLEMPQSVHSSTRNLSILQPPTQLISRLQHSREG</sequence>